<dbReference type="AlphaFoldDB" id="A0A3B1ADZ2"/>
<gene>
    <name evidence="1" type="ORF">MNBD_GAMMA21-2388</name>
</gene>
<protein>
    <recommendedName>
        <fullName evidence="2">Lipoprotein</fullName>
    </recommendedName>
</protein>
<evidence type="ECO:0008006" key="2">
    <source>
        <dbReference type="Google" id="ProtNLM"/>
    </source>
</evidence>
<name>A0A3B1ADZ2_9ZZZZ</name>
<organism evidence="1">
    <name type="scientific">hydrothermal vent metagenome</name>
    <dbReference type="NCBI Taxonomy" id="652676"/>
    <lineage>
        <taxon>unclassified sequences</taxon>
        <taxon>metagenomes</taxon>
        <taxon>ecological metagenomes</taxon>
    </lineage>
</organism>
<dbReference type="PROSITE" id="PS51257">
    <property type="entry name" value="PROKAR_LIPOPROTEIN"/>
    <property type="match status" value="1"/>
</dbReference>
<proteinExistence type="predicted"/>
<reference evidence="1" key="1">
    <citation type="submission" date="2018-06" db="EMBL/GenBank/DDBJ databases">
        <authorList>
            <person name="Zhirakovskaya E."/>
        </authorList>
    </citation>
    <scope>NUCLEOTIDE SEQUENCE</scope>
</reference>
<accession>A0A3B1ADZ2</accession>
<evidence type="ECO:0000313" key="1">
    <source>
        <dbReference type="EMBL" id="VAW99870.1"/>
    </source>
</evidence>
<sequence>MNLVKYLVICCAFIVLSCTEKQAIDNVDAQLAEQFRIAINVNDIKTLANMIQLPFTVNEQLWTTATDGYGFVPGERKITRIDKKDELITFLKVFVPGVGIEGEQANFVSANEYDNFKIELADSIDDWRNLKTYQFLRGNGDVEHIVLLGIQARSHKVKAMYLN</sequence>
<dbReference type="EMBL" id="UOFR01000070">
    <property type="protein sequence ID" value="VAW99870.1"/>
    <property type="molecule type" value="Genomic_DNA"/>
</dbReference>